<accession>A0A1E1WLX9</accession>
<feature type="non-terminal residue" evidence="1">
    <location>
        <position position="1"/>
    </location>
</feature>
<sequence>SQVSSITNLIFSTGAHYLYYHVYIRMYTYSFILKSIFTREKALAALLGEIAFIVDVPATGEELAVKLGKGEVDQQVRRSTMRTEKVLVEPALVLPMPVNVNTPTELRRQGG</sequence>
<dbReference type="EMBL" id="GDQN01003193">
    <property type="protein sequence ID" value="JAT87861.1"/>
    <property type="molecule type" value="Transcribed_RNA"/>
</dbReference>
<proteinExistence type="predicted"/>
<organism evidence="1">
    <name type="scientific">Pectinophora gossypiella</name>
    <name type="common">Cotton pink bollworm</name>
    <name type="synonym">Depressaria gossypiella</name>
    <dbReference type="NCBI Taxonomy" id="13191"/>
    <lineage>
        <taxon>Eukaryota</taxon>
        <taxon>Metazoa</taxon>
        <taxon>Ecdysozoa</taxon>
        <taxon>Arthropoda</taxon>
        <taxon>Hexapoda</taxon>
        <taxon>Insecta</taxon>
        <taxon>Pterygota</taxon>
        <taxon>Neoptera</taxon>
        <taxon>Endopterygota</taxon>
        <taxon>Lepidoptera</taxon>
        <taxon>Glossata</taxon>
        <taxon>Ditrysia</taxon>
        <taxon>Gelechioidea</taxon>
        <taxon>Gelechiidae</taxon>
        <taxon>Apatetrinae</taxon>
        <taxon>Pectinophora</taxon>
    </lineage>
</organism>
<dbReference type="AlphaFoldDB" id="A0A1E1WLX9"/>
<reference evidence="1" key="1">
    <citation type="submission" date="2015-09" db="EMBL/GenBank/DDBJ databases">
        <title>De novo assembly of Pectinophora gossypiella (Pink Bollworm) gut transcriptome.</title>
        <authorList>
            <person name="Tassone E.E."/>
        </authorList>
    </citation>
    <scope>NUCLEOTIDE SEQUENCE</scope>
</reference>
<gene>
    <name evidence="1" type="ORF">g.1553</name>
</gene>
<evidence type="ECO:0000313" key="1">
    <source>
        <dbReference type="EMBL" id="JAT87861.1"/>
    </source>
</evidence>
<protein>
    <submittedName>
        <fullName evidence="1">Uncharacterized protein</fullName>
    </submittedName>
</protein>
<name>A0A1E1WLX9_PECGO</name>